<dbReference type="InterPro" id="IPR036188">
    <property type="entry name" value="FAD/NAD-bd_sf"/>
</dbReference>
<comment type="caution">
    <text evidence="1">The sequence shown here is derived from an EMBL/GenBank/DDBJ whole genome shotgun (WGS) entry which is preliminary data.</text>
</comment>
<accession>A0A5R9KBA2</accession>
<dbReference type="Pfam" id="PF13450">
    <property type="entry name" value="NAD_binding_8"/>
    <property type="match status" value="1"/>
</dbReference>
<dbReference type="PANTHER" id="PTHR42923">
    <property type="entry name" value="PROTOPORPHYRINOGEN OXIDASE"/>
    <property type="match status" value="1"/>
</dbReference>
<dbReference type="EMBL" id="VCEI01000025">
    <property type="protein sequence ID" value="TLU92019.1"/>
    <property type="molecule type" value="Genomic_DNA"/>
</dbReference>
<reference evidence="1 2" key="1">
    <citation type="submission" date="2019-05" db="EMBL/GenBank/DDBJ databases">
        <authorList>
            <person name="Qu J.-H."/>
        </authorList>
    </citation>
    <scope>NUCLEOTIDE SEQUENCE [LARGE SCALE GENOMIC DNA]</scope>
    <source>
        <strain evidence="1 2">Z12</strain>
    </source>
</reference>
<dbReference type="Gene3D" id="3.50.50.60">
    <property type="entry name" value="FAD/NAD(P)-binding domain"/>
    <property type="match status" value="1"/>
</dbReference>
<sequence length="737" mass="84401">MNEKKKIIIMGGGPSALAAAYELTDYTGWQDKYQISLYQLGWRLGGKTATGRGVNNRIEERGIHIFQGWYDNAFRLIKDVYRIQKEKGLAPDSPLQSWTDAFQPDYSTFLTEFIPKEAGWRNWPVVFPANDKVPGEDIAPSLGNVIKEVVSMALEMLLGNAYKVVEPVYPAPVVDSENTHHDLWHNMLHKLEEEVTGFIKKEELKFLPEAYKLATELETAQHEEKIGKLREIVNLLTNFRKWFLKEESSYLYEHDTIRRIHCLIEWMEINLTGMLSDVYDPVAKCFDFKRINDYDYCNWLSKHGGSEMLLNSAPVRFIYYGSFANLNDQVSGTIAADIALRMVMLSISYKESLVWKMKAGTADTLITPIYHVLRDRGVNFKFFHKIKKIHYSETGEIEQVTVGKQVTLKNEDLDYQPTIKVNGLDAWPSKPLYGQIAEEEAIELQNNEIDLESSWSPWKEVETIVLKKGMDFHQIILGIPAAALKDICSEIIEKDQKWKDMVDHVKMVPTFGISLWVRKNPQELGMDVTKWGIESGMEPNTLIYANPLYSWTSMNLILPQENWNPDNMPKQLSYFCGTYQVPSKLPPFTDHHYPEREKARLIGLTEQWLHDQMGWFWPKATTAGYPTGFDLNLLIDPDGPAEQSNGIDKLMKQHFSLNIDPTNYYALARPGTDKYRFKTNESGFSNLFLTGDWINFGLNVGHMEGAIVSGLRAGQSVLALYGFNSLKKIMGHAENIQ</sequence>
<name>A0A5R9KBA2_9BACT</name>
<dbReference type="SUPFAM" id="SSF51905">
    <property type="entry name" value="FAD/NAD(P)-binding domain"/>
    <property type="match status" value="1"/>
</dbReference>
<dbReference type="AlphaFoldDB" id="A0A5R9KBA2"/>
<evidence type="ECO:0008006" key="3">
    <source>
        <dbReference type="Google" id="ProtNLM"/>
    </source>
</evidence>
<dbReference type="GO" id="GO:0016491">
    <property type="term" value="F:oxidoreductase activity"/>
    <property type="evidence" value="ECO:0007669"/>
    <property type="project" value="TreeGrafter"/>
</dbReference>
<organism evidence="1 2">
    <name type="scientific">Dyadobacter sediminis</name>
    <dbReference type="NCBI Taxonomy" id="1493691"/>
    <lineage>
        <taxon>Bacteria</taxon>
        <taxon>Pseudomonadati</taxon>
        <taxon>Bacteroidota</taxon>
        <taxon>Cytophagia</taxon>
        <taxon>Cytophagales</taxon>
        <taxon>Spirosomataceae</taxon>
        <taxon>Dyadobacter</taxon>
    </lineage>
</organism>
<gene>
    <name evidence="1" type="ORF">FEM55_14765</name>
</gene>
<dbReference type="OrthoDB" id="8845488at2"/>
<proteinExistence type="predicted"/>
<dbReference type="InterPro" id="IPR050464">
    <property type="entry name" value="Zeta_carotene_desat/Oxidored"/>
</dbReference>
<dbReference type="RefSeq" id="WP_138282128.1">
    <property type="nucleotide sequence ID" value="NZ_BMGE01000003.1"/>
</dbReference>
<protein>
    <recommendedName>
        <fullName evidence="3">Amine oxidase domain-containing protein</fullName>
    </recommendedName>
</protein>
<evidence type="ECO:0000313" key="2">
    <source>
        <dbReference type="Proteomes" id="UP000309788"/>
    </source>
</evidence>
<dbReference type="PANTHER" id="PTHR42923:SF46">
    <property type="entry name" value="AMINE OXIDASE"/>
    <property type="match status" value="1"/>
</dbReference>
<dbReference type="Proteomes" id="UP000309788">
    <property type="component" value="Unassembled WGS sequence"/>
</dbReference>
<keyword evidence="2" id="KW-1185">Reference proteome</keyword>
<evidence type="ECO:0000313" key="1">
    <source>
        <dbReference type="EMBL" id="TLU92019.1"/>
    </source>
</evidence>